<proteinExistence type="predicted"/>
<keyword evidence="2" id="KW-1185">Reference proteome</keyword>
<dbReference type="PANTHER" id="PTHR33332">
    <property type="entry name" value="REVERSE TRANSCRIPTASE DOMAIN-CONTAINING PROTEIN"/>
    <property type="match status" value="1"/>
</dbReference>
<protein>
    <submittedName>
        <fullName evidence="1">Mitochondrial enolase superfamily member 1</fullName>
    </submittedName>
</protein>
<gene>
    <name evidence="1" type="ORF">GRJ2_002975600</name>
</gene>
<evidence type="ECO:0000313" key="1">
    <source>
        <dbReference type="EMBL" id="GAB0205100.1"/>
    </source>
</evidence>
<organism evidence="1 2">
    <name type="scientific">Grus japonensis</name>
    <name type="common">Japanese crane</name>
    <name type="synonym">Red-crowned crane</name>
    <dbReference type="NCBI Taxonomy" id="30415"/>
    <lineage>
        <taxon>Eukaryota</taxon>
        <taxon>Metazoa</taxon>
        <taxon>Chordata</taxon>
        <taxon>Craniata</taxon>
        <taxon>Vertebrata</taxon>
        <taxon>Euteleostomi</taxon>
        <taxon>Archelosauria</taxon>
        <taxon>Archosauria</taxon>
        <taxon>Dinosauria</taxon>
        <taxon>Saurischia</taxon>
        <taxon>Theropoda</taxon>
        <taxon>Coelurosauria</taxon>
        <taxon>Aves</taxon>
        <taxon>Neognathae</taxon>
        <taxon>Neoaves</taxon>
        <taxon>Gruiformes</taxon>
        <taxon>Gruidae</taxon>
        <taxon>Grus</taxon>
    </lineage>
</organism>
<reference evidence="1 2" key="1">
    <citation type="submission" date="2024-06" db="EMBL/GenBank/DDBJ databases">
        <title>The draft genome of Grus japonensis, version 3.</title>
        <authorList>
            <person name="Nabeshima K."/>
            <person name="Suzuki S."/>
            <person name="Onuma M."/>
        </authorList>
    </citation>
    <scope>NUCLEOTIDE SEQUENCE [LARGE SCALE GENOMIC DNA]</scope>
    <source>
        <strain evidence="1 2">451A</strain>
    </source>
</reference>
<dbReference type="EMBL" id="BAAFJT010000040">
    <property type="protein sequence ID" value="GAB0205100.1"/>
    <property type="molecule type" value="Genomic_DNA"/>
</dbReference>
<dbReference type="Proteomes" id="UP001623348">
    <property type="component" value="Unassembled WGS sequence"/>
</dbReference>
<evidence type="ECO:0000313" key="2">
    <source>
        <dbReference type="Proteomes" id="UP001623348"/>
    </source>
</evidence>
<sequence>MRAPRPIWGPGQKGGNFADNTKLGGVADTPEGCAAIQRDLDRLRSRVERNLVKFNKGKCRVLHLGRNNPKHQYRLGADLLGSSAAEKDLGVLVDKKLSMSQQCALMASRANGILGCIKKSVAGRSREVILPLYSALVRPHHSNVQFWAPQFKTDRQLLERVQQRATKMIRGLEHLSYEERLRELGLFSLEKRRLRGDLINACKYIKGGCQEDGSRLFSVVPSDRTRGNGHKLEHRKFHLNMRKNFFTLRVAEHWNRLPREVVESPPLDILKTHLYTILCNLLKVILL</sequence>
<accession>A0ABC9Y4X9</accession>
<dbReference type="PRINTS" id="PR01345">
    <property type="entry name" value="CERVTRCPTASE"/>
</dbReference>
<name>A0ABC9Y4X9_GRUJA</name>
<dbReference type="AlphaFoldDB" id="A0ABC9Y4X9"/>
<comment type="caution">
    <text evidence="1">The sequence shown here is derived from an EMBL/GenBank/DDBJ whole genome shotgun (WGS) entry which is preliminary data.</text>
</comment>